<dbReference type="Pfam" id="PF08310">
    <property type="entry name" value="LGFP"/>
    <property type="match status" value="3"/>
</dbReference>
<evidence type="ECO:0000256" key="2">
    <source>
        <dbReference type="SAM" id="MobiDB-lite"/>
    </source>
</evidence>
<dbReference type="InterPro" id="IPR013517">
    <property type="entry name" value="FG-GAP"/>
</dbReference>
<dbReference type="Gene3D" id="2.40.128.340">
    <property type="match status" value="4"/>
</dbReference>
<gene>
    <name evidence="4" type="ORF">DEJ50_20385</name>
</gene>
<evidence type="ECO:0008006" key="6">
    <source>
        <dbReference type="Google" id="ProtNLM"/>
    </source>
</evidence>
<feature type="compositionally biased region" description="Low complexity" evidence="2">
    <location>
        <begin position="41"/>
        <end position="56"/>
    </location>
</feature>
<evidence type="ECO:0000313" key="5">
    <source>
        <dbReference type="Proteomes" id="UP000325211"/>
    </source>
</evidence>
<evidence type="ECO:0000313" key="4">
    <source>
        <dbReference type="EMBL" id="QES49827.1"/>
    </source>
</evidence>
<feature type="compositionally biased region" description="Basic and acidic residues" evidence="2">
    <location>
        <begin position="67"/>
        <end position="77"/>
    </location>
</feature>
<dbReference type="SUPFAM" id="SSF69318">
    <property type="entry name" value="Integrin alpha N-terminal domain"/>
    <property type="match status" value="2"/>
</dbReference>
<evidence type="ECO:0000256" key="1">
    <source>
        <dbReference type="ARBA" id="ARBA00022729"/>
    </source>
</evidence>
<feature type="signal peptide" evidence="3">
    <location>
        <begin position="1"/>
        <end position="37"/>
    </location>
</feature>
<accession>A0A5P2D6K7</accession>
<dbReference type="Proteomes" id="UP000325211">
    <property type="component" value="Chromosome"/>
</dbReference>
<feature type="chain" id="PRO_5024995035" description="VCBS repeat-containing protein" evidence="3">
    <location>
        <begin position="38"/>
        <end position="1656"/>
    </location>
</feature>
<dbReference type="OrthoDB" id="4332189at2"/>
<dbReference type="RefSeq" id="WP_150209396.1">
    <property type="nucleotide sequence ID" value="NZ_CP029190.1"/>
</dbReference>
<proteinExistence type="predicted"/>
<dbReference type="InterPro" id="IPR028994">
    <property type="entry name" value="Integrin_alpha_N"/>
</dbReference>
<reference evidence="4 5" key="1">
    <citation type="submission" date="2018-05" db="EMBL/GenBank/DDBJ databases">
        <title>Streptomyces venezuelae.</title>
        <authorList>
            <person name="Kim W."/>
            <person name="Lee N."/>
            <person name="Cho B.-K."/>
        </authorList>
    </citation>
    <scope>NUCLEOTIDE SEQUENCE [LARGE SCALE GENOMIC DNA]</scope>
    <source>
        <strain evidence="4 5">ATCC 21782</strain>
    </source>
</reference>
<keyword evidence="1 3" id="KW-0732">Signal</keyword>
<protein>
    <recommendedName>
        <fullName evidence="6">VCBS repeat-containing protein</fullName>
    </recommendedName>
</protein>
<organism evidence="4 5">
    <name type="scientific">Streptomyces venezuelae</name>
    <dbReference type="NCBI Taxonomy" id="54571"/>
    <lineage>
        <taxon>Bacteria</taxon>
        <taxon>Bacillati</taxon>
        <taxon>Actinomycetota</taxon>
        <taxon>Actinomycetes</taxon>
        <taxon>Kitasatosporales</taxon>
        <taxon>Streptomycetaceae</taxon>
        <taxon>Streptomyces</taxon>
    </lineage>
</organism>
<dbReference type="Gene3D" id="2.130.10.130">
    <property type="entry name" value="Integrin alpha, N-terminal"/>
    <property type="match status" value="1"/>
</dbReference>
<dbReference type="EMBL" id="CP029190">
    <property type="protein sequence ID" value="QES49827.1"/>
    <property type="molecule type" value="Genomic_DNA"/>
</dbReference>
<feature type="compositionally biased region" description="Low complexity" evidence="2">
    <location>
        <begin position="259"/>
        <end position="307"/>
    </location>
</feature>
<sequence>MPTRTRVTGSPSRRAPVLTVATALVATMLGAVPIAAAAGPGLAPAAAKPKPGKPAATESEQAVKASAEAKRTGKRVEIVSQRTESEEVWANPDGSFSTEQALVPIRVHRGGKLVPVDTGLAKQKDGRIATKATRTGLSFSGGGAAPLVTMRKDGRDVSLSWPKPLPKPTVEGNSATYAEVLKGVDLRVAADATGFSHQLIVKNREAAANPELASLTFGLKGNGVSVRKEANGELQAVDPSGQTLFSSAKPQMWDAGGEKTAAAQPAADPKSPAAKAPAAKAPAAKAAANSPAAAQTPAPAAPAAQADGTPVTEGIDIGSKQADLGIDLKGDKLTLTTDRQLLTAPDTTYPVVIDPKWRDDWKSAWTVAYKHNGIGGTADTNYWNGGTLSNDARVGCAKDAAKGGAVVCAKTFFQVPMGNLWGKKIHDATLRIQQKSAGSWSCKSGDIQVWDTGTISKKTTWNNQPDWSRMVDASGQSYGGRNCPGDGDTIELNVTSAVAAAAKGKWPTWTLGLKAAKDTVDVSWRKMNPDSVRISTKYNTLPTVSERTTDPYVPCAGGTIGRTDQVVLRARVKDAEDNGLTAEFHYWKADDYSGTLKKVSDKKTSGNVAMATIPAPTDGSYKWDVRVSDGTDASAWAGQCSFTVDLKGPTFKPKVSSAQFPEDNQTDNGYARTEGTFKFENGGAADVAKYQWYTSDNPTVRTAVPATKGGPAEVKYTPLAAGPHSLYVWSLDAAGNPSNKTFFQYYAKRPLERDKHGDVNGDGQTDIWSVDPGDGQLWVVPGTTGGAFGVPRKTDHGNFAGARSLTQWGSWNEGDFYEDLISLEPSADSTRQNLYVYRGAGNGELEDPETSRIELSTRYDDNDHWANADQVLAIGSINDDPLPDEASGDGKIDEADQPDLLVKTGAELWLYFGQPDGVLDRRSYDPIPLGNADWQNMDLIAPGDLNKDGLPELWARDKVSGKIHQYTSRLSTDSASKAGIDLAVYGEAAPRAESIGTGFTGAARPHLTSIGDFEKDGFADLWSRDNNGVLWEFQGRQPVGGSAFGAPRQIAVGGTPWTTCENVASAISGSHQLCGPILAKFKAKGGVTGLGKPAGNVTENPDGGKFVHLRSNGSTSNNVSIYWHPSTGAWMVEGGIRAKWFALGAEKGILGYPTSDEGKTFDEVGRFSTFSGSGGAGAIYWTPDFDAWSVHGGIYNRYVQMGGPSRLGYPTTDETNHTDGKGRYNHFRKRGQTADSASIYWTSATGAHPVYGSIRSKWIALGAEKSFLGYPKSDEYDVAAGPRTDFAGGYIRYNRTTGVALEHRPEDRTAHLRTDLSGDFNGDGRSDMATVYNYEDNTSALWVLDARGDGGFEEPTVRWTSNKGSFDYDRAKWLSGDFNGDGRTDIAAVYSYADGSNALWNFLSNADGTFTPVKGLTAAKGNFDWTKGIYVAGDYNGDGRSDIAMVYDYGDGAAGLHTWTGNANGTFNSGVASWRVPTGNWWIFHASFRSGDVNGDGRDDILALYGYTAGGVAMFTFIGQPNGGFAAPVKSWTKTKEQWEYARTKFTVGDYNGDGRADAALMYDHADGSDSLDTLLGQADGKVGAELRSWETPDGNWYAGSTGLLVSGDADGDGRGDLSIMYNYAIGSTSVFTFKGRTDGGFESTLRSWNAPPGTW</sequence>
<name>A0A5P2D6K7_STRVZ</name>
<evidence type="ECO:0000256" key="3">
    <source>
        <dbReference type="SAM" id="SignalP"/>
    </source>
</evidence>
<dbReference type="Pfam" id="PF13517">
    <property type="entry name" value="FG-GAP_3"/>
    <property type="match status" value="2"/>
</dbReference>
<dbReference type="InterPro" id="IPR013207">
    <property type="entry name" value="LGFP"/>
</dbReference>
<feature type="region of interest" description="Disordered" evidence="2">
    <location>
        <begin position="41"/>
        <end position="78"/>
    </location>
</feature>
<feature type="region of interest" description="Disordered" evidence="2">
    <location>
        <begin position="253"/>
        <end position="316"/>
    </location>
</feature>